<dbReference type="InterPro" id="IPR041677">
    <property type="entry name" value="DNA2/NAM7_AAA_11"/>
</dbReference>
<sequence length="315" mass="35672">PNLLLSLSLSLHYQKKNAPEDLKPVKNTYKDVDDYLRVFEPLLFEEVKAQIVQGRDEEDETDWQKGAVASCTESDGFHKVSMAVLDDFREEVSENDLLLLSKEKFEEGATPTAYAFALVENRGGRETLALRTFLTGEVKKLRKAEPEHSPRLLRMFSILKTTESFLWILRICSLSTIMREYVALHSIVSLPFKDMILSARENSNDVDVEDRTWNVPRPLMNHFKTYLNPSQLDAIHAGLSRRSFVLIQGPPGTGKTNNSGLLSAFLHSAPARVQSKSGYLLENIEQNFKLRTGILSGLKHLLGWLVQTQEILLCP</sequence>
<dbReference type="STRING" id="4615.A0A199VT78"/>
<name>A0A199VT78_ANACO</name>
<organism evidence="2 3">
    <name type="scientific">Ananas comosus</name>
    <name type="common">Pineapple</name>
    <name type="synonym">Ananas ananas</name>
    <dbReference type="NCBI Taxonomy" id="4615"/>
    <lineage>
        <taxon>Eukaryota</taxon>
        <taxon>Viridiplantae</taxon>
        <taxon>Streptophyta</taxon>
        <taxon>Embryophyta</taxon>
        <taxon>Tracheophyta</taxon>
        <taxon>Spermatophyta</taxon>
        <taxon>Magnoliopsida</taxon>
        <taxon>Liliopsida</taxon>
        <taxon>Poales</taxon>
        <taxon>Bromeliaceae</taxon>
        <taxon>Bromelioideae</taxon>
        <taxon>Ananas</taxon>
    </lineage>
</organism>
<evidence type="ECO:0000313" key="2">
    <source>
        <dbReference type="EMBL" id="OAY80131.1"/>
    </source>
</evidence>
<keyword evidence="2" id="KW-0347">Helicase</keyword>
<dbReference type="GO" id="GO:0004386">
    <property type="term" value="F:helicase activity"/>
    <property type="evidence" value="ECO:0007669"/>
    <property type="project" value="UniProtKB-KW"/>
</dbReference>
<proteinExistence type="predicted"/>
<keyword evidence="2" id="KW-0378">Hydrolase</keyword>
<dbReference type="PANTHER" id="PTHR10887:SF538">
    <property type="entry name" value="HELICASE MAGATAMA 3-RELATED"/>
    <property type="match status" value="1"/>
</dbReference>
<dbReference type="EMBL" id="LSRQ01000943">
    <property type="protein sequence ID" value="OAY80131.1"/>
    <property type="molecule type" value="Genomic_DNA"/>
</dbReference>
<protein>
    <submittedName>
        <fullName evidence="2">Putative helicase MAGATAMA 3</fullName>
    </submittedName>
</protein>
<dbReference type="Pfam" id="PF13086">
    <property type="entry name" value="AAA_11"/>
    <property type="match status" value="1"/>
</dbReference>
<dbReference type="InterPro" id="IPR027417">
    <property type="entry name" value="P-loop_NTPase"/>
</dbReference>
<evidence type="ECO:0000259" key="1">
    <source>
        <dbReference type="Pfam" id="PF13086"/>
    </source>
</evidence>
<comment type="caution">
    <text evidence="2">The sequence shown here is derived from an EMBL/GenBank/DDBJ whole genome shotgun (WGS) entry which is preliminary data.</text>
</comment>
<keyword evidence="2" id="KW-0547">Nucleotide-binding</keyword>
<evidence type="ECO:0000313" key="3">
    <source>
        <dbReference type="Proteomes" id="UP000092600"/>
    </source>
</evidence>
<feature type="non-terminal residue" evidence="2">
    <location>
        <position position="1"/>
    </location>
</feature>
<dbReference type="Gene3D" id="3.40.50.300">
    <property type="entry name" value="P-loop containing nucleotide triphosphate hydrolases"/>
    <property type="match status" value="1"/>
</dbReference>
<dbReference type="SUPFAM" id="SSF52540">
    <property type="entry name" value="P-loop containing nucleoside triphosphate hydrolases"/>
    <property type="match status" value="1"/>
</dbReference>
<accession>A0A199VT78</accession>
<reference evidence="2 3" key="1">
    <citation type="journal article" date="2016" name="DNA Res.">
        <title>The draft genome of MD-2 pineapple using hybrid error correction of long reads.</title>
        <authorList>
            <person name="Redwan R.M."/>
            <person name="Saidin A."/>
            <person name="Kumar S.V."/>
        </authorList>
    </citation>
    <scope>NUCLEOTIDE SEQUENCE [LARGE SCALE GENOMIC DNA]</scope>
    <source>
        <strain evidence="3">cv. MD2</strain>
        <tissue evidence="2">Leaf</tissue>
    </source>
</reference>
<feature type="domain" description="DNA2/NAM7 helicase helicase" evidence="1">
    <location>
        <begin position="227"/>
        <end position="260"/>
    </location>
</feature>
<dbReference type="PANTHER" id="PTHR10887">
    <property type="entry name" value="DNA2/NAM7 HELICASE FAMILY"/>
    <property type="match status" value="1"/>
</dbReference>
<keyword evidence="2" id="KW-0067">ATP-binding</keyword>
<dbReference type="AlphaFoldDB" id="A0A199VT78"/>
<gene>
    <name evidence="2" type="ORF">ACMD2_10796</name>
</gene>
<dbReference type="Proteomes" id="UP000092600">
    <property type="component" value="Unassembled WGS sequence"/>
</dbReference>
<dbReference type="InterPro" id="IPR045055">
    <property type="entry name" value="DNA2/NAM7-like"/>
</dbReference>